<gene>
    <name evidence="1" type="ORF">ALEPTO_LOCUS13718</name>
</gene>
<comment type="caution">
    <text evidence="1">The sequence shown here is derived from an EMBL/GenBank/DDBJ whole genome shotgun (WGS) entry which is preliminary data.</text>
</comment>
<sequence length="87" mass="10107">MDYVSETESPELIAMIEGSDIPAANESLNNMITMDKSLELTTVNESFEITFINESSETTTTNKKRKRNKLQSWVFKDRYFIKHDPQK</sequence>
<dbReference type="AlphaFoldDB" id="A0A9N9NUT2"/>
<dbReference type="Proteomes" id="UP000789508">
    <property type="component" value="Unassembled WGS sequence"/>
</dbReference>
<reference evidence="1" key="1">
    <citation type="submission" date="2021-06" db="EMBL/GenBank/DDBJ databases">
        <authorList>
            <person name="Kallberg Y."/>
            <person name="Tangrot J."/>
            <person name="Rosling A."/>
        </authorList>
    </citation>
    <scope>NUCLEOTIDE SEQUENCE</scope>
    <source>
        <strain evidence="1">FL130A</strain>
    </source>
</reference>
<feature type="non-terminal residue" evidence="1">
    <location>
        <position position="87"/>
    </location>
</feature>
<dbReference type="EMBL" id="CAJVPS010047044">
    <property type="protein sequence ID" value="CAG8762267.1"/>
    <property type="molecule type" value="Genomic_DNA"/>
</dbReference>
<organism evidence="1 2">
    <name type="scientific">Ambispora leptoticha</name>
    <dbReference type="NCBI Taxonomy" id="144679"/>
    <lineage>
        <taxon>Eukaryota</taxon>
        <taxon>Fungi</taxon>
        <taxon>Fungi incertae sedis</taxon>
        <taxon>Mucoromycota</taxon>
        <taxon>Glomeromycotina</taxon>
        <taxon>Glomeromycetes</taxon>
        <taxon>Archaeosporales</taxon>
        <taxon>Ambisporaceae</taxon>
        <taxon>Ambispora</taxon>
    </lineage>
</organism>
<accession>A0A9N9NUT2</accession>
<evidence type="ECO:0000313" key="1">
    <source>
        <dbReference type="EMBL" id="CAG8762267.1"/>
    </source>
</evidence>
<keyword evidence="2" id="KW-1185">Reference proteome</keyword>
<name>A0A9N9NUT2_9GLOM</name>
<protein>
    <submittedName>
        <fullName evidence="1">4082_t:CDS:1</fullName>
    </submittedName>
</protein>
<proteinExistence type="predicted"/>
<evidence type="ECO:0000313" key="2">
    <source>
        <dbReference type="Proteomes" id="UP000789508"/>
    </source>
</evidence>